<comment type="catalytic activity">
    <reaction evidence="10">
        <text>2 NADH + O2 + 2 H(+) = 2 NAD(+) + 2 H2O</text>
        <dbReference type="Rhea" id="RHEA:37799"/>
        <dbReference type="ChEBI" id="CHEBI:15377"/>
        <dbReference type="ChEBI" id="CHEBI:15378"/>
        <dbReference type="ChEBI" id="CHEBI:15379"/>
        <dbReference type="ChEBI" id="CHEBI:57540"/>
        <dbReference type="ChEBI" id="CHEBI:57945"/>
        <dbReference type="EC" id="1.6.3.4"/>
    </reaction>
</comment>
<gene>
    <name evidence="13" type="ORF">HMPREF3216_00749</name>
</gene>
<dbReference type="Gene3D" id="3.50.50.60">
    <property type="entry name" value="FAD/NAD(P)-binding domain"/>
    <property type="match status" value="2"/>
</dbReference>
<dbReference type="InterPro" id="IPR016156">
    <property type="entry name" value="FAD/NAD-linked_Rdtase_dimer_sf"/>
</dbReference>
<protein>
    <recommendedName>
        <fullName evidence="9">NADH oxidase</fullName>
        <ecNumber evidence="8">1.6.3.4</ecNumber>
    </recommendedName>
</protein>
<dbReference type="PRINTS" id="PR00411">
    <property type="entry name" value="PNDRDTASEI"/>
</dbReference>
<dbReference type="InterPro" id="IPR023753">
    <property type="entry name" value="FAD/NAD-binding_dom"/>
</dbReference>
<dbReference type="EC" id="1.6.3.4" evidence="8"/>
<keyword evidence="4" id="KW-0274">FAD</keyword>
<dbReference type="InterPro" id="IPR050260">
    <property type="entry name" value="FAD-bd_OxRdtase"/>
</dbReference>
<dbReference type="InterPro" id="IPR004099">
    <property type="entry name" value="Pyr_nucl-diS_OxRdtase_dimer"/>
</dbReference>
<evidence type="ECO:0000256" key="9">
    <source>
        <dbReference type="ARBA" id="ARBA00039201"/>
    </source>
</evidence>
<comment type="cofactor">
    <cofactor evidence="1">
        <name>FAD</name>
        <dbReference type="ChEBI" id="CHEBI:57692"/>
    </cofactor>
</comment>
<dbReference type="PATRIC" id="fig|2702.99.peg.730"/>
<evidence type="ECO:0000256" key="6">
    <source>
        <dbReference type="ARBA" id="ARBA00023027"/>
    </source>
</evidence>
<evidence type="ECO:0000259" key="12">
    <source>
        <dbReference type="Pfam" id="PF07992"/>
    </source>
</evidence>
<dbReference type="Pfam" id="PF02852">
    <property type="entry name" value="Pyr_redox_dim"/>
    <property type="match status" value="1"/>
</dbReference>
<dbReference type="Proteomes" id="UP000070558">
    <property type="component" value="Unassembled WGS sequence"/>
</dbReference>
<dbReference type="AlphaFoldDB" id="A0A133NNU0"/>
<keyword evidence="6" id="KW-0520">NAD</keyword>
<proteinExistence type="inferred from homology"/>
<keyword evidence="5" id="KW-0560">Oxidoreductase</keyword>
<evidence type="ECO:0000256" key="7">
    <source>
        <dbReference type="ARBA" id="ARBA00023284"/>
    </source>
</evidence>
<dbReference type="InterPro" id="IPR036188">
    <property type="entry name" value="FAD/NAD-bd_sf"/>
</dbReference>
<dbReference type="PANTHER" id="PTHR43429">
    <property type="entry name" value="PYRIDINE NUCLEOTIDE-DISULFIDE OXIDOREDUCTASE DOMAIN-CONTAINING"/>
    <property type="match status" value="1"/>
</dbReference>
<accession>A0A133NNU0</accession>
<dbReference type="SUPFAM" id="SSF51905">
    <property type="entry name" value="FAD/NAD(P)-binding domain"/>
    <property type="match status" value="1"/>
</dbReference>
<dbReference type="SUPFAM" id="SSF55424">
    <property type="entry name" value="FAD/NAD-linked reductases, dimerisation (C-terminal) domain"/>
    <property type="match status" value="1"/>
</dbReference>
<evidence type="ECO:0000313" key="14">
    <source>
        <dbReference type="Proteomes" id="UP000070558"/>
    </source>
</evidence>
<evidence type="ECO:0000256" key="4">
    <source>
        <dbReference type="ARBA" id="ARBA00022827"/>
    </source>
</evidence>
<dbReference type="PANTHER" id="PTHR43429:SF1">
    <property type="entry name" value="NAD(P)H SULFUR OXIDOREDUCTASE (COA-DEPENDENT)"/>
    <property type="match status" value="1"/>
</dbReference>
<evidence type="ECO:0000256" key="5">
    <source>
        <dbReference type="ARBA" id="ARBA00023002"/>
    </source>
</evidence>
<dbReference type="Pfam" id="PF07992">
    <property type="entry name" value="Pyr_redox_2"/>
    <property type="match status" value="1"/>
</dbReference>
<feature type="domain" description="Pyridine nucleotide-disulphide oxidoreductase dimerisation" evidence="11">
    <location>
        <begin position="362"/>
        <end position="463"/>
    </location>
</feature>
<evidence type="ECO:0000256" key="8">
    <source>
        <dbReference type="ARBA" id="ARBA00039092"/>
    </source>
</evidence>
<evidence type="ECO:0000313" key="13">
    <source>
        <dbReference type="EMBL" id="KXA17966.1"/>
    </source>
</evidence>
<name>A0A133NNU0_GARVA</name>
<evidence type="ECO:0000259" key="11">
    <source>
        <dbReference type="Pfam" id="PF02852"/>
    </source>
</evidence>
<keyword evidence="7" id="KW-0676">Redox-active center</keyword>
<reference evidence="13 14" key="1">
    <citation type="submission" date="2016-01" db="EMBL/GenBank/DDBJ databases">
        <authorList>
            <person name="Oliw E.H."/>
        </authorList>
    </citation>
    <scope>NUCLEOTIDE SEQUENCE [LARGE SCALE GENOMIC DNA]</scope>
    <source>
        <strain evidence="13 14">GED7760B</strain>
    </source>
</reference>
<dbReference type="GO" id="GO:0016491">
    <property type="term" value="F:oxidoreductase activity"/>
    <property type="evidence" value="ECO:0007669"/>
    <property type="project" value="UniProtKB-KW"/>
</dbReference>
<dbReference type="PRINTS" id="PR00368">
    <property type="entry name" value="FADPNR"/>
</dbReference>
<evidence type="ECO:0000256" key="2">
    <source>
        <dbReference type="ARBA" id="ARBA00009130"/>
    </source>
</evidence>
<dbReference type="InterPro" id="IPR058076">
    <property type="entry name" value="NOXase"/>
</dbReference>
<sequence length="480" mass="53001">MANSACLTNNVVNSAHKTTENTDKSKINDEKRLPMTKIIQIGANHAGTACANTILSYPGNDLTIYDQNSNISFLGCGMALWIGKQIQSSDGLFYQKPEDFVKKGAKVNLESKVLDIDYAKKEVTVELKDGSVIHDSYDKLVLATGSLPNKPRIKGIDLENVQMVKLFQNAQTVIAKLQERDFHNVVVLGGGYIGVELAEAFKRLNKNVTLIDMEDHILNGYFDPEFSDNLKRIMEDKGIKFELGQTVEEIVGDTEVKAVKTSKGTYEADMVICAIGFHPNVALGKDHLKQYENGAFLVDKKQQTSDPDVYAIGDCATIYDNARSRVNYIALATNAVRSGLIAGHNVCGTPVETEGVQGSSAMMIYDYKLVCTGLSLSAAQKEGMDVDYVDFEDTQKPAFMEVENPKVKIRIVYKKDSKVIVGCQLASNYDMSAAIHLFSLAIQKKVTIKELALCDIFFMPHFNQPYNYITMAAYTALLKG</sequence>
<dbReference type="Gene3D" id="3.30.390.30">
    <property type="match status" value="1"/>
</dbReference>
<organism evidence="13 14">
    <name type="scientific">Gardnerella vaginalis</name>
    <dbReference type="NCBI Taxonomy" id="2702"/>
    <lineage>
        <taxon>Bacteria</taxon>
        <taxon>Bacillati</taxon>
        <taxon>Actinomycetota</taxon>
        <taxon>Actinomycetes</taxon>
        <taxon>Bifidobacteriales</taxon>
        <taxon>Bifidobacteriaceae</taxon>
        <taxon>Gardnerella</taxon>
    </lineage>
</organism>
<comment type="similarity">
    <text evidence="2">Belongs to the class-III pyridine nucleotide-disulfide oxidoreductase family.</text>
</comment>
<dbReference type="EMBL" id="LRQA01000040">
    <property type="protein sequence ID" value="KXA17966.1"/>
    <property type="molecule type" value="Genomic_DNA"/>
</dbReference>
<keyword evidence="3" id="KW-0285">Flavoprotein</keyword>
<evidence type="ECO:0000256" key="10">
    <source>
        <dbReference type="ARBA" id="ARBA00047360"/>
    </source>
</evidence>
<evidence type="ECO:0000256" key="3">
    <source>
        <dbReference type="ARBA" id="ARBA00022630"/>
    </source>
</evidence>
<dbReference type="NCBIfam" id="NF046103">
    <property type="entry name" value="NOXase_Strep"/>
    <property type="match status" value="1"/>
</dbReference>
<evidence type="ECO:0000256" key="1">
    <source>
        <dbReference type="ARBA" id="ARBA00001974"/>
    </source>
</evidence>
<comment type="caution">
    <text evidence="13">The sequence shown here is derived from an EMBL/GenBank/DDBJ whole genome shotgun (WGS) entry which is preliminary data.</text>
</comment>
<feature type="domain" description="FAD/NAD(P)-binding" evidence="12">
    <location>
        <begin position="37"/>
        <end position="339"/>
    </location>
</feature>